<feature type="compositionally biased region" description="Acidic residues" evidence="1">
    <location>
        <begin position="484"/>
        <end position="500"/>
    </location>
</feature>
<dbReference type="Proteomes" id="UP000799537">
    <property type="component" value="Unassembled WGS sequence"/>
</dbReference>
<dbReference type="GeneID" id="54564606"/>
<name>A0A6A6D569_ZASCE</name>
<feature type="region of interest" description="Disordered" evidence="1">
    <location>
        <begin position="476"/>
        <end position="523"/>
    </location>
</feature>
<sequence>MASEAEFFEKYAEFFEDGVWEDDDQATDVMALFVLDQVPVETLNDILSRNKADCEGASYIWLADKYDSLPDYSGGMSATGTEAPIDAGWQSPFLGKTTQDASTFVRNAPKPPKPLCKLFFAVLEKERYEQHGQLLVCKAIDGHVQTIPCAAHGIGTFFAGFERDEWEERRGIDGGQSENRTRAEFLSLHAYAQNAPFLLPNGTTTNIPGTAGTAISSTTSTSLSSSFSSIDSSASSSTSSITSSSSTTGQEATSSASSSSTGGSSGTSSISSTTLNNNGTTSQSNSIPLGTGATTSTIGVTTSTTSTGMTLAPSIIASGNGSGIVIGSFTLTPGGSAFRSGTVSISLASSGILNIDGSTTSLPGASVSTPATSTSTNTASETPEITSTMTTVPTGVSTELITSSGITTNTWITTTKDDSTTIVPVIWCFDCGGAVVIWNFPPVPSVLFDWTSVFPKLPKFDLPCVKVFGIQVSGSCPDPKTQDDTENDDDDDDDDDDDNDSSSSTSSASSTSSTQSCSAGTTTVSDCRVGCSLSYSTIDSSISSTTVCYTTTCEQTVGCSLQPTTTTSVSTSSLSGDSCPFSATESYNAVATYSSLGMELPAWMAFPLTYVFSTTDSNTATTNSSTSSTSTESSESSESSTSSTVSSTNTTSIAPATSSEVMPTLTATNTGVGTSSGSTCESTTTFERCNGSGGRSICVTSSSCASWVATATSTTPTPEPEPSTTSVAPAPTPTTALTVRDPVCHNEADFPGHADINPASVPDGAGDFCGDHKVDFTPDSAKISENYQNIYSVNYLFEVEWIDGCVTSDNSQSVEDPVGNDDWHCSDLLQRAFSGCNNGGVGGYVDAGCLRYTFTGGLGDS</sequence>
<keyword evidence="3" id="KW-1185">Reference proteome</keyword>
<dbReference type="OrthoDB" id="3650499at2759"/>
<feature type="compositionally biased region" description="Low complexity" evidence="1">
    <location>
        <begin position="365"/>
        <end position="382"/>
    </location>
</feature>
<feature type="region of interest" description="Disordered" evidence="1">
    <location>
        <begin position="712"/>
        <end position="734"/>
    </location>
</feature>
<feature type="region of interest" description="Disordered" evidence="1">
    <location>
        <begin position="619"/>
        <end position="694"/>
    </location>
</feature>
<dbReference type="AlphaFoldDB" id="A0A6A6D569"/>
<gene>
    <name evidence="2" type="ORF">M409DRAFT_49745</name>
</gene>
<evidence type="ECO:0000313" key="3">
    <source>
        <dbReference type="Proteomes" id="UP000799537"/>
    </source>
</evidence>
<proteinExistence type="predicted"/>
<evidence type="ECO:0000313" key="2">
    <source>
        <dbReference type="EMBL" id="KAF2173279.1"/>
    </source>
</evidence>
<protein>
    <recommendedName>
        <fullName evidence="4">Glycoside hydrolase family 18 protein</fullName>
    </recommendedName>
</protein>
<accession>A0A6A6D569</accession>
<feature type="region of interest" description="Disordered" evidence="1">
    <location>
        <begin position="229"/>
        <end position="294"/>
    </location>
</feature>
<evidence type="ECO:0000256" key="1">
    <source>
        <dbReference type="SAM" id="MobiDB-lite"/>
    </source>
</evidence>
<evidence type="ECO:0008006" key="4">
    <source>
        <dbReference type="Google" id="ProtNLM"/>
    </source>
</evidence>
<feature type="compositionally biased region" description="Low complexity" evidence="1">
    <location>
        <begin position="666"/>
        <end position="685"/>
    </location>
</feature>
<reference evidence="2" key="1">
    <citation type="journal article" date="2020" name="Stud. Mycol.">
        <title>101 Dothideomycetes genomes: a test case for predicting lifestyles and emergence of pathogens.</title>
        <authorList>
            <person name="Haridas S."/>
            <person name="Albert R."/>
            <person name="Binder M."/>
            <person name="Bloem J."/>
            <person name="Labutti K."/>
            <person name="Salamov A."/>
            <person name="Andreopoulos B."/>
            <person name="Baker S."/>
            <person name="Barry K."/>
            <person name="Bills G."/>
            <person name="Bluhm B."/>
            <person name="Cannon C."/>
            <person name="Castanera R."/>
            <person name="Culley D."/>
            <person name="Daum C."/>
            <person name="Ezra D."/>
            <person name="Gonzalez J."/>
            <person name="Henrissat B."/>
            <person name="Kuo A."/>
            <person name="Liang C."/>
            <person name="Lipzen A."/>
            <person name="Lutzoni F."/>
            <person name="Magnuson J."/>
            <person name="Mondo S."/>
            <person name="Nolan M."/>
            <person name="Ohm R."/>
            <person name="Pangilinan J."/>
            <person name="Park H.-J."/>
            <person name="Ramirez L."/>
            <person name="Alfaro M."/>
            <person name="Sun H."/>
            <person name="Tritt A."/>
            <person name="Yoshinaga Y."/>
            <person name="Zwiers L.-H."/>
            <person name="Turgeon B."/>
            <person name="Goodwin S."/>
            <person name="Spatafora J."/>
            <person name="Crous P."/>
            <person name="Grigoriev I."/>
        </authorList>
    </citation>
    <scope>NUCLEOTIDE SEQUENCE</scope>
    <source>
        <strain evidence="2">ATCC 36951</strain>
    </source>
</reference>
<feature type="compositionally biased region" description="Low complexity" evidence="1">
    <location>
        <begin position="619"/>
        <end position="652"/>
    </location>
</feature>
<feature type="region of interest" description="Disordered" evidence="1">
    <location>
        <begin position="363"/>
        <end position="383"/>
    </location>
</feature>
<organism evidence="2 3">
    <name type="scientific">Zasmidium cellare ATCC 36951</name>
    <dbReference type="NCBI Taxonomy" id="1080233"/>
    <lineage>
        <taxon>Eukaryota</taxon>
        <taxon>Fungi</taxon>
        <taxon>Dikarya</taxon>
        <taxon>Ascomycota</taxon>
        <taxon>Pezizomycotina</taxon>
        <taxon>Dothideomycetes</taxon>
        <taxon>Dothideomycetidae</taxon>
        <taxon>Mycosphaerellales</taxon>
        <taxon>Mycosphaerellaceae</taxon>
        <taxon>Zasmidium</taxon>
    </lineage>
</organism>
<dbReference type="RefSeq" id="XP_033674168.1">
    <property type="nucleotide sequence ID" value="XM_033811334.1"/>
</dbReference>
<dbReference type="EMBL" id="ML993580">
    <property type="protein sequence ID" value="KAF2173279.1"/>
    <property type="molecule type" value="Genomic_DNA"/>
</dbReference>
<feature type="compositionally biased region" description="Low complexity" evidence="1">
    <location>
        <begin position="501"/>
        <end position="523"/>
    </location>
</feature>